<sequence>MTTAREVMHRGCECLSINENLTTAARRMAEMDVGALPVCGEDGRLKGIITDRDIVVKAIAQGRNPSDCRAGELVGEGEVWYVDAGSDIESVLHQMAEHRIRRLPVLEENELVGIISQADLAAKLPDEMVGELVTAISSTSH</sequence>
<gene>
    <name evidence="4" type="primary">hrp1</name>
    <name evidence="4" type="ORF">GCM10023195_50360</name>
</gene>
<dbReference type="SMART" id="SM00116">
    <property type="entry name" value="CBS"/>
    <property type="match status" value="2"/>
</dbReference>
<dbReference type="EMBL" id="BAABHJ010000018">
    <property type="protein sequence ID" value="GAA4611837.1"/>
    <property type="molecule type" value="Genomic_DNA"/>
</dbReference>
<dbReference type="PANTHER" id="PTHR43080:SF2">
    <property type="entry name" value="CBS DOMAIN-CONTAINING PROTEIN"/>
    <property type="match status" value="1"/>
</dbReference>
<evidence type="ECO:0000256" key="2">
    <source>
        <dbReference type="PROSITE-ProRule" id="PRU00703"/>
    </source>
</evidence>
<evidence type="ECO:0000256" key="1">
    <source>
        <dbReference type="ARBA" id="ARBA00023122"/>
    </source>
</evidence>
<dbReference type="PANTHER" id="PTHR43080">
    <property type="entry name" value="CBS DOMAIN-CONTAINING PROTEIN CBSX3, MITOCHONDRIAL"/>
    <property type="match status" value="1"/>
</dbReference>
<dbReference type="Pfam" id="PF00571">
    <property type="entry name" value="CBS"/>
    <property type="match status" value="2"/>
</dbReference>
<protein>
    <submittedName>
        <fullName evidence="4">Hypoxic response protein Hrp1</fullName>
    </submittedName>
</protein>
<dbReference type="PROSITE" id="PS51371">
    <property type="entry name" value="CBS"/>
    <property type="match status" value="2"/>
</dbReference>
<dbReference type="Gene3D" id="3.10.580.10">
    <property type="entry name" value="CBS-domain"/>
    <property type="match status" value="1"/>
</dbReference>
<dbReference type="InterPro" id="IPR051257">
    <property type="entry name" value="Diverse_CBS-Domain"/>
</dbReference>
<name>A0ABP8TRF9_9ACTN</name>
<dbReference type="InterPro" id="IPR000644">
    <property type="entry name" value="CBS_dom"/>
</dbReference>
<dbReference type="SUPFAM" id="SSF54631">
    <property type="entry name" value="CBS-domain pair"/>
    <property type="match status" value="1"/>
</dbReference>
<feature type="domain" description="CBS" evidence="3">
    <location>
        <begin position="8"/>
        <end position="66"/>
    </location>
</feature>
<comment type="caution">
    <text evidence="4">The sequence shown here is derived from an EMBL/GenBank/DDBJ whole genome shotgun (WGS) entry which is preliminary data.</text>
</comment>
<feature type="domain" description="CBS" evidence="3">
    <location>
        <begin position="74"/>
        <end position="132"/>
    </location>
</feature>
<accession>A0ABP8TRF9</accession>
<keyword evidence="1 2" id="KW-0129">CBS domain</keyword>
<keyword evidence="5" id="KW-1185">Reference proteome</keyword>
<organism evidence="4 5">
    <name type="scientific">Actinoallomurus liliacearum</name>
    <dbReference type="NCBI Taxonomy" id="1080073"/>
    <lineage>
        <taxon>Bacteria</taxon>
        <taxon>Bacillati</taxon>
        <taxon>Actinomycetota</taxon>
        <taxon>Actinomycetes</taxon>
        <taxon>Streptosporangiales</taxon>
        <taxon>Thermomonosporaceae</taxon>
        <taxon>Actinoallomurus</taxon>
    </lineage>
</organism>
<dbReference type="CDD" id="cd04622">
    <property type="entry name" value="CBS_pair_HRP1_like"/>
    <property type="match status" value="1"/>
</dbReference>
<dbReference type="RefSeq" id="WP_345359180.1">
    <property type="nucleotide sequence ID" value="NZ_BAABHJ010000018.1"/>
</dbReference>
<dbReference type="InterPro" id="IPR046342">
    <property type="entry name" value="CBS_dom_sf"/>
</dbReference>
<evidence type="ECO:0000313" key="4">
    <source>
        <dbReference type="EMBL" id="GAA4611837.1"/>
    </source>
</evidence>
<evidence type="ECO:0000313" key="5">
    <source>
        <dbReference type="Proteomes" id="UP001500212"/>
    </source>
</evidence>
<dbReference type="Proteomes" id="UP001500212">
    <property type="component" value="Unassembled WGS sequence"/>
</dbReference>
<proteinExistence type="predicted"/>
<reference evidence="5" key="1">
    <citation type="journal article" date="2019" name="Int. J. Syst. Evol. Microbiol.">
        <title>The Global Catalogue of Microorganisms (GCM) 10K type strain sequencing project: providing services to taxonomists for standard genome sequencing and annotation.</title>
        <authorList>
            <consortium name="The Broad Institute Genomics Platform"/>
            <consortium name="The Broad Institute Genome Sequencing Center for Infectious Disease"/>
            <person name="Wu L."/>
            <person name="Ma J."/>
        </authorList>
    </citation>
    <scope>NUCLEOTIDE SEQUENCE [LARGE SCALE GENOMIC DNA]</scope>
    <source>
        <strain evidence="5">JCM 17938</strain>
    </source>
</reference>
<evidence type="ECO:0000259" key="3">
    <source>
        <dbReference type="PROSITE" id="PS51371"/>
    </source>
</evidence>